<gene>
    <name evidence="7" type="primary">LOC107219786</name>
</gene>
<evidence type="ECO:0000313" key="7">
    <source>
        <dbReference type="RefSeq" id="XP_015513604.1"/>
    </source>
</evidence>
<dbReference type="GO" id="GO:0005549">
    <property type="term" value="F:odorant binding"/>
    <property type="evidence" value="ECO:0007669"/>
    <property type="project" value="InterPro"/>
</dbReference>
<dbReference type="InParanoid" id="A0A6J0BFG4"/>
<dbReference type="AlphaFoldDB" id="A0A6J0BFG4"/>
<evidence type="ECO:0000256" key="4">
    <source>
        <dbReference type="SAM" id="MobiDB-lite"/>
    </source>
</evidence>
<feature type="compositionally biased region" description="Acidic residues" evidence="4">
    <location>
        <begin position="56"/>
        <end position="75"/>
    </location>
</feature>
<dbReference type="PANTHER" id="PTHR21066:SF9">
    <property type="entry name" value="ODORANT-BINDING PROTEIN 59A"/>
    <property type="match status" value="1"/>
</dbReference>
<evidence type="ECO:0000313" key="6">
    <source>
        <dbReference type="Proteomes" id="UP000829291"/>
    </source>
</evidence>
<evidence type="ECO:0000256" key="5">
    <source>
        <dbReference type="SAM" id="SignalP"/>
    </source>
</evidence>
<evidence type="ECO:0000256" key="1">
    <source>
        <dbReference type="ARBA" id="ARBA00004613"/>
    </source>
</evidence>
<dbReference type="InterPro" id="IPR006170">
    <property type="entry name" value="PBP/GOBP"/>
</dbReference>
<dbReference type="InterPro" id="IPR036728">
    <property type="entry name" value="PBP_GOBP_sf"/>
</dbReference>
<proteinExistence type="inferred from homology"/>
<protein>
    <submittedName>
        <fullName evidence="7">General odorant-binding protein 71</fullName>
    </submittedName>
</protein>
<keyword evidence="3" id="KW-0964">Secreted</keyword>
<dbReference type="GeneID" id="107219786"/>
<reference evidence="7" key="1">
    <citation type="submission" date="2025-08" db="UniProtKB">
        <authorList>
            <consortium name="RefSeq"/>
        </authorList>
    </citation>
    <scope>IDENTIFICATION</scope>
    <source>
        <tissue evidence="7">Thorax and Abdomen</tissue>
    </source>
</reference>
<dbReference type="GO" id="GO:0005576">
    <property type="term" value="C:extracellular region"/>
    <property type="evidence" value="ECO:0007669"/>
    <property type="project" value="UniProtKB-SubCell"/>
</dbReference>
<comment type="subcellular location">
    <subcellularLocation>
        <location evidence="1">Secreted</location>
    </subcellularLocation>
</comment>
<feature type="compositionally biased region" description="Polar residues" evidence="4">
    <location>
        <begin position="90"/>
        <end position="126"/>
    </location>
</feature>
<evidence type="ECO:0000256" key="2">
    <source>
        <dbReference type="ARBA" id="ARBA00008098"/>
    </source>
</evidence>
<feature type="chain" id="PRO_5026890859" evidence="5">
    <location>
        <begin position="22"/>
        <end position="266"/>
    </location>
</feature>
<feature type="signal peptide" evidence="5">
    <location>
        <begin position="1"/>
        <end position="21"/>
    </location>
</feature>
<dbReference type="Gene3D" id="1.10.238.20">
    <property type="entry name" value="Pheromone/general odorant binding protein domain"/>
    <property type="match status" value="1"/>
</dbReference>
<feature type="compositionally biased region" description="Basic and acidic residues" evidence="4">
    <location>
        <begin position="78"/>
        <end position="87"/>
    </location>
</feature>
<dbReference type="InterPro" id="IPR052295">
    <property type="entry name" value="Odorant-binding_protein"/>
</dbReference>
<keyword evidence="6" id="KW-1185">Reference proteome</keyword>
<dbReference type="KEGG" id="nlo:107219786"/>
<accession>A0A6J0BFG4</accession>
<feature type="region of interest" description="Disordered" evidence="4">
    <location>
        <begin position="48"/>
        <end position="135"/>
    </location>
</feature>
<dbReference type="OrthoDB" id="8194482at2759"/>
<dbReference type="PANTHER" id="PTHR21066">
    <property type="entry name" value="ODORANT-BINDING PROTEIN 59A-RELATED"/>
    <property type="match status" value="1"/>
</dbReference>
<comment type="similarity">
    <text evidence="2">Belongs to the PBP/GOBP family.</text>
</comment>
<dbReference type="Pfam" id="PF01395">
    <property type="entry name" value="PBP_GOBP"/>
    <property type="match status" value="1"/>
</dbReference>
<dbReference type="SUPFAM" id="SSF47565">
    <property type="entry name" value="Insect pheromone/odorant-binding proteins"/>
    <property type="match status" value="1"/>
</dbReference>
<dbReference type="RefSeq" id="XP_015513604.1">
    <property type="nucleotide sequence ID" value="XM_015658118.2"/>
</dbReference>
<evidence type="ECO:0000256" key="3">
    <source>
        <dbReference type="ARBA" id="ARBA00022525"/>
    </source>
</evidence>
<dbReference type="CTD" id="37605"/>
<name>A0A6J0BFG4_NEOLC</name>
<sequence>MRFTQLLVFFVLVMCFHEGTALKCRTGEHRANDQFQKVMQRCKGRVLQGNRHAGDDSSDSSESESDSEDDYEDSASDSNEKGFDRKIMTNIHSVTSNTNPMKSSKPNNSENQRSGSSMHDQNSGSTRPYPYNKMGNNSYGAPGVMLNDKFLRNTTLPSGISNSMAHFGRKNMQPNENNQACVIQCFFGELNLIDRKGFPEKSAVTKIMTQDIRDPELQDFIEEAVLDCFDMIQEEKFNEQCKFSQSLINCLASKGKEKCEDWDNMQ</sequence>
<organism evidence="7">
    <name type="scientific">Neodiprion lecontei</name>
    <name type="common">Redheaded pine sawfly</name>
    <dbReference type="NCBI Taxonomy" id="441921"/>
    <lineage>
        <taxon>Eukaryota</taxon>
        <taxon>Metazoa</taxon>
        <taxon>Ecdysozoa</taxon>
        <taxon>Arthropoda</taxon>
        <taxon>Hexapoda</taxon>
        <taxon>Insecta</taxon>
        <taxon>Pterygota</taxon>
        <taxon>Neoptera</taxon>
        <taxon>Endopterygota</taxon>
        <taxon>Hymenoptera</taxon>
        <taxon>Tenthredinoidea</taxon>
        <taxon>Diprionidae</taxon>
        <taxon>Diprioninae</taxon>
        <taxon>Neodiprion</taxon>
    </lineage>
</organism>
<dbReference type="Proteomes" id="UP000829291">
    <property type="component" value="Chromosome 2"/>
</dbReference>
<keyword evidence="5" id="KW-0732">Signal</keyword>